<dbReference type="Proteomes" id="UP000015729">
    <property type="component" value="Unassembled WGS sequence"/>
</dbReference>
<feature type="non-terminal residue" evidence="1">
    <location>
        <position position="83"/>
    </location>
</feature>
<proteinExistence type="predicted"/>
<protein>
    <submittedName>
        <fullName evidence="1">Sulfonate ABC transporter permease</fullName>
    </submittedName>
</protein>
<accession>S6VQ87</accession>
<reference evidence="1 2" key="1">
    <citation type="journal article" date="2013" name="PLoS Pathog.">
        <title>Genomic analysis of the Kiwifruit pathogen Pseudomonas syringae pv. actinidiae provides insight into the origins of an emergent plant disease.</title>
        <authorList>
            <person name="McCann H.C."/>
            <person name="Rikkerink E.H."/>
            <person name="Bertels F."/>
            <person name="Fiers M."/>
            <person name="Lu A."/>
            <person name="Rees-George J."/>
            <person name="Andersen M.T."/>
            <person name="Gleave A.P."/>
            <person name="Haubold B."/>
            <person name="Wohlers M.W."/>
            <person name="Guttman D.S."/>
            <person name="Wang P.W."/>
            <person name="Straub C."/>
            <person name="Vanneste J.L."/>
            <person name="Rainey P.B."/>
            <person name="Templeton M.D."/>
        </authorList>
    </citation>
    <scope>NUCLEOTIDE SEQUENCE [LARGE SCALE GENOMIC DNA]</scope>
    <source>
        <strain evidence="1 2">ICMP 18807</strain>
    </source>
</reference>
<evidence type="ECO:0000313" key="1">
    <source>
        <dbReference type="EMBL" id="EPN56324.1"/>
    </source>
</evidence>
<organism evidence="1 2">
    <name type="scientific">Pseudomonas syringae pv. actinidiae ICMP 18807</name>
    <dbReference type="NCBI Taxonomy" id="1194404"/>
    <lineage>
        <taxon>Bacteria</taxon>
        <taxon>Pseudomonadati</taxon>
        <taxon>Pseudomonadota</taxon>
        <taxon>Gammaproteobacteria</taxon>
        <taxon>Pseudomonadales</taxon>
        <taxon>Pseudomonadaceae</taxon>
        <taxon>Pseudomonas</taxon>
        <taxon>Pseudomonas syringae</taxon>
    </lineage>
</organism>
<name>S6VQ87_PSESF</name>
<sequence>MVFLTASGVFLSDSLRKDAFMSETTFNPANSGFLVVNKPELPSVTEHSRQRWQVPGFVLRLLSPLLLLLLWELASQTGLLPVR</sequence>
<comment type="caution">
    <text evidence="1">The sequence shown here is derived from an EMBL/GenBank/DDBJ whole genome shotgun (WGS) entry which is preliminary data.</text>
</comment>
<dbReference type="AlphaFoldDB" id="S6VQ87"/>
<evidence type="ECO:0000313" key="2">
    <source>
        <dbReference type="Proteomes" id="UP000015729"/>
    </source>
</evidence>
<gene>
    <name evidence="1" type="ORF">A244_13501</name>
</gene>
<dbReference type="EMBL" id="AOKG01000901">
    <property type="protein sequence ID" value="EPN56324.1"/>
    <property type="molecule type" value="Genomic_DNA"/>
</dbReference>